<organism evidence="1 2">
    <name type="scientific">Owenia fusiformis</name>
    <name type="common">Polychaete worm</name>
    <dbReference type="NCBI Taxonomy" id="6347"/>
    <lineage>
        <taxon>Eukaryota</taxon>
        <taxon>Metazoa</taxon>
        <taxon>Spiralia</taxon>
        <taxon>Lophotrochozoa</taxon>
        <taxon>Annelida</taxon>
        <taxon>Polychaeta</taxon>
        <taxon>Sedentaria</taxon>
        <taxon>Canalipalpata</taxon>
        <taxon>Sabellida</taxon>
        <taxon>Oweniida</taxon>
        <taxon>Oweniidae</taxon>
        <taxon>Owenia</taxon>
    </lineage>
</organism>
<proteinExistence type="predicted"/>
<reference evidence="1" key="1">
    <citation type="submission" date="2022-03" db="EMBL/GenBank/DDBJ databases">
        <authorList>
            <person name="Martin C."/>
        </authorList>
    </citation>
    <scope>NUCLEOTIDE SEQUENCE</scope>
</reference>
<evidence type="ECO:0000313" key="2">
    <source>
        <dbReference type="Proteomes" id="UP000749559"/>
    </source>
</evidence>
<dbReference type="AlphaFoldDB" id="A0A8S4NH03"/>
<dbReference type="Proteomes" id="UP000749559">
    <property type="component" value="Unassembled WGS sequence"/>
</dbReference>
<evidence type="ECO:0000313" key="1">
    <source>
        <dbReference type="EMBL" id="CAH1779508.1"/>
    </source>
</evidence>
<sequence length="114" mass="13101">MAGISKCTQFAACTLHGYNQTCGRRGNSVQKLAFGGGGGHLYQMAGGDILMLMPCLQTCYIENTFFMQRFFIVRQRILYFDPIDFGKYCISEVCTCLETIYWKVYVFYFQTTMQ</sequence>
<protein>
    <submittedName>
        <fullName evidence="1">Uncharacterized protein</fullName>
    </submittedName>
</protein>
<name>A0A8S4NH03_OWEFU</name>
<keyword evidence="2" id="KW-1185">Reference proteome</keyword>
<accession>A0A8S4NH03</accession>
<dbReference type="EMBL" id="CAIIXF020000003">
    <property type="protein sequence ID" value="CAH1779508.1"/>
    <property type="molecule type" value="Genomic_DNA"/>
</dbReference>
<gene>
    <name evidence="1" type="ORF">OFUS_LOCUS6312</name>
</gene>
<comment type="caution">
    <text evidence="1">The sequence shown here is derived from an EMBL/GenBank/DDBJ whole genome shotgun (WGS) entry which is preliminary data.</text>
</comment>